<sequence>MGSVLVLGLAIALAGCTTVSGPGGAVARQGAGGGAGGGEGVARRVAKDSASEKARARITAQRPAAAPSRRMMVIGAGW</sequence>
<evidence type="ECO:0000256" key="1">
    <source>
        <dbReference type="SAM" id="MobiDB-lite"/>
    </source>
</evidence>
<dbReference type="AlphaFoldDB" id="A0A327KPG1"/>
<gene>
    <name evidence="2" type="ORF">CH341_24145</name>
</gene>
<protein>
    <submittedName>
        <fullName evidence="2">Uncharacterized protein</fullName>
    </submittedName>
</protein>
<dbReference type="Proteomes" id="UP000249130">
    <property type="component" value="Unassembled WGS sequence"/>
</dbReference>
<evidence type="ECO:0000313" key="3">
    <source>
        <dbReference type="Proteomes" id="UP000249130"/>
    </source>
</evidence>
<feature type="compositionally biased region" description="Gly residues" evidence="1">
    <location>
        <begin position="30"/>
        <end position="40"/>
    </location>
</feature>
<comment type="caution">
    <text evidence="2">The sequence shown here is derived from an EMBL/GenBank/DDBJ whole genome shotgun (WGS) entry which is preliminary data.</text>
</comment>
<proteinExistence type="predicted"/>
<evidence type="ECO:0000313" key="2">
    <source>
        <dbReference type="EMBL" id="RAI40261.1"/>
    </source>
</evidence>
<keyword evidence="3" id="KW-1185">Reference proteome</keyword>
<feature type="compositionally biased region" description="Basic and acidic residues" evidence="1">
    <location>
        <begin position="41"/>
        <end position="55"/>
    </location>
</feature>
<organism evidence="2 3">
    <name type="scientific">Rhodoplanes roseus</name>
    <dbReference type="NCBI Taxonomy" id="29409"/>
    <lineage>
        <taxon>Bacteria</taxon>
        <taxon>Pseudomonadati</taxon>
        <taxon>Pseudomonadota</taxon>
        <taxon>Alphaproteobacteria</taxon>
        <taxon>Hyphomicrobiales</taxon>
        <taxon>Nitrobacteraceae</taxon>
        <taxon>Rhodoplanes</taxon>
    </lineage>
</organism>
<accession>A0A327KPG1</accession>
<dbReference type="EMBL" id="NPEX01000241">
    <property type="protein sequence ID" value="RAI40261.1"/>
    <property type="molecule type" value="Genomic_DNA"/>
</dbReference>
<reference evidence="2 3" key="1">
    <citation type="submission" date="2017-07" db="EMBL/GenBank/DDBJ databases">
        <title>Draft Genome Sequences of Select Purple Nonsulfur Bacteria.</title>
        <authorList>
            <person name="Lasarre B."/>
            <person name="Mckinlay J.B."/>
        </authorList>
    </citation>
    <scope>NUCLEOTIDE SEQUENCE [LARGE SCALE GENOMIC DNA]</scope>
    <source>
        <strain evidence="2 3">DSM 5909</strain>
    </source>
</reference>
<name>A0A327KPG1_9BRAD</name>
<feature type="region of interest" description="Disordered" evidence="1">
    <location>
        <begin position="29"/>
        <end position="62"/>
    </location>
</feature>